<dbReference type="EMBL" id="JBBPBM010000235">
    <property type="protein sequence ID" value="KAK8499452.1"/>
    <property type="molecule type" value="Genomic_DNA"/>
</dbReference>
<dbReference type="Pfam" id="PF14009">
    <property type="entry name" value="PADRE"/>
    <property type="match status" value="1"/>
</dbReference>
<keyword evidence="2" id="KW-1185">Reference proteome</keyword>
<evidence type="ECO:0000313" key="2">
    <source>
        <dbReference type="Proteomes" id="UP001472677"/>
    </source>
</evidence>
<sequence length="156" mass="17247">MGNFTSSSCFMHSGSKYTAKVIDPQGNMRKVMLTAKAAELMLDEPGHVIASVEELKRTRRVVAMRADDELLPGKLYVLVPIQRVHCKVTDADMTIIEAACTRKMKRKSGGARVLPDVGAELGEEESQVDRVLPVHGCRLGNYRPWTPVLEPISEVI</sequence>
<organism evidence="1 2">
    <name type="scientific">Hibiscus sabdariffa</name>
    <name type="common">roselle</name>
    <dbReference type="NCBI Taxonomy" id="183260"/>
    <lineage>
        <taxon>Eukaryota</taxon>
        <taxon>Viridiplantae</taxon>
        <taxon>Streptophyta</taxon>
        <taxon>Embryophyta</taxon>
        <taxon>Tracheophyta</taxon>
        <taxon>Spermatophyta</taxon>
        <taxon>Magnoliopsida</taxon>
        <taxon>eudicotyledons</taxon>
        <taxon>Gunneridae</taxon>
        <taxon>Pentapetalae</taxon>
        <taxon>rosids</taxon>
        <taxon>malvids</taxon>
        <taxon>Malvales</taxon>
        <taxon>Malvaceae</taxon>
        <taxon>Malvoideae</taxon>
        <taxon>Hibiscus</taxon>
    </lineage>
</organism>
<name>A0ABR2AYT7_9ROSI</name>
<protein>
    <submittedName>
        <fullName evidence="1">Uncharacterized protein</fullName>
    </submittedName>
</protein>
<reference evidence="1 2" key="1">
    <citation type="journal article" date="2024" name="G3 (Bethesda)">
        <title>Genome assembly of Hibiscus sabdariffa L. provides insights into metabolisms of medicinal natural products.</title>
        <authorList>
            <person name="Kim T."/>
        </authorList>
    </citation>
    <scope>NUCLEOTIDE SEQUENCE [LARGE SCALE GENOMIC DNA]</scope>
    <source>
        <strain evidence="1">TK-2024</strain>
        <tissue evidence="1">Old leaves</tissue>
    </source>
</reference>
<comment type="caution">
    <text evidence="1">The sequence shown here is derived from an EMBL/GenBank/DDBJ whole genome shotgun (WGS) entry which is preliminary data.</text>
</comment>
<dbReference type="Proteomes" id="UP001472677">
    <property type="component" value="Unassembled WGS sequence"/>
</dbReference>
<proteinExistence type="predicted"/>
<dbReference type="InterPro" id="IPR025322">
    <property type="entry name" value="PADRE_dom"/>
</dbReference>
<dbReference type="PANTHER" id="PTHR33052">
    <property type="entry name" value="DUF4228 DOMAIN PROTEIN-RELATED"/>
    <property type="match status" value="1"/>
</dbReference>
<accession>A0ABR2AYT7</accession>
<evidence type="ECO:0000313" key="1">
    <source>
        <dbReference type="EMBL" id="KAK8499452.1"/>
    </source>
</evidence>
<gene>
    <name evidence="1" type="ORF">V6N12_011537</name>
</gene>